<gene>
    <name evidence="2" type="ORF">GGU10DRAFT_340817</name>
</gene>
<dbReference type="Proteomes" id="UP001163798">
    <property type="component" value="Unassembled WGS sequence"/>
</dbReference>
<feature type="transmembrane region" description="Helical" evidence="1">
    <location>
        <begin position="12"/>
        <end position="33"/>
    </location>
</feature>
<keyword evidence="3" id="KW-1185">Reference proteome</keyword>
<evidence type="ECO:0000313" key="2">
    <source>
        <dbReference type="EMBL" id="KAJ3790443.1"/>
    </source>
</evidence>
<reference evidence="2" key="1">
    <citation type="submission" date="2022-08" db="EMBL/GenBank/DDBJ databases">
        <authorList>
            <consortium name="DOE Joint Genome Institute"/>
            <person name="Min B."/>
            <person name="Riley R."/>
            <person name="Sierra-Patev S."/>
            <person name="Naranjo-Ortiz M."/>
            <person name="Looney B."/>
            <person name="Konkel Z."/>
            <person name="Slot J.C."/>
            <person name="Sakamoto Y."/>
            <person name="Steenwyk J.L."/>
            <person name="Rokas A."/>
            <person name="Carro J."/>
            <person name="Camarero S."/>
            <person name="Ferreira P."/>
            <person name="Molpeceres G."/>
            <person name="Ruiz-Duenas F.J."/>
            <person name="Serrano A."/>
            <person name="Henrissat B."/>
            <person name="Drula E."/>
            <person name="Hughes K.W."/>
            <person name="Mata J.L."/>
            <person name="Ishikawa N.K."/>
            <person name="Vargas-Isla R."/>
            <person name="Ushijima S."/>
            <person name="Smith C.A."/>
            <person name="Ahrendt S."/>
            <person name="Andreopoulos W."/>
            <person name="He G."/>
            <person name="Labutti K."/>
            <person name="Lipzen A."/>
            <person name="Ng V."/>
            <person name="Sandor L."/>
            <person name="Barry K."/>
            <person name="Martinez A.T."/>
            <person name="Xiao Y."/>
            <person name="Gibbons J.G."/>
            <person name="Terashima K."/>
            <person name="Hibbett D.S."/>
            <person name="Grigoriev I.V."/>
        </authorList>
    </citation>
    <scope>NUCLEOTIDE SEQUENCE</scope>
    <source>
        <strain evidence="2">TFB10291</strain>
    </source>
</reference>
<keyword evidence="1" id="KW-0472">Membrane</keyword>
<protein>
    <submittedName>
        <fullName evidence="2">Uncharacterized protein</fullName>
    </submittedName>
</protein>
<keyword evidence="1" id="KW-1133">Transmembrane helix</keyword>
<evidence type="ECO:0000256" key="1">
    <source>
        <dbReference type="SAM" id="Phobius"/>
    </source>
</evidence>
<organism evidence="2 3">
    <name type="scientific">Lentinula aff. detonsa</name>
    <dbReference type="NCBI Taxonomy" id="2804958"/>
    <lineage>
        <taxon>Eukaryota</taxon>
        <taxon>Fungi</taxon>
        <taxon>Dikarya</taxon>
        <taxon>Basidiomycota</taxon>
        <taxon>Agaricomycotina</taxon>
        <taxon>Agaricomycetes</taxon>
        <taxon>Agaricomycetidae</taxon>
        <taxon>Agaricales</taxon>
        <taxon>Marasmiineae</taxon>
        <taxon>Omphalotaceae</taxon>
        <taxon>Lentinula</taxon>
    </lineage>
</organism>
<dbReference type="AlphaFoldDB" id="A0AA38NSR5"/>
<sequence length="174" mass="18852">MLAWSGTCFNLNVVTLFVFVLGIMVLSGIPATYRHQKDDEGENSASCGLTITTGSVSFLLSLSSTSAAFHVYHWAWSNGGIMNSALAIGADGANTRNKTAHSSRLDMRITCYSPNFVFAVSTDLLGPMDVQLNSQRYFHPLLHTPVQLRSSLGSGSLYCAVLYPPATLIVRERS</sequence>
<name>A0AA38NSR5_9AGAR</name>
<proteinExistence type="predicted"/>
<evidence type="ECO:0000313" key="3">
    <source>
        <dbReference type="Proteomes" id="UP001163798"/>
    </source>
</evidence>
<keyword evidence="1" id="KW-0812">Transmembrane</keyword>
<accession>A0AA38NSR5</accession>
<dbReference type="EMBL" id="MU793250">
    <property type="protein sequence ID" value="KAJ3790443.1"/>
    <property type="molecule type" value="Genomic_DNA"/>
</dbReference>
<comment type="caution">
    <text evidence="2">The sequence shown here is derived from an EMBL/GenBank/DDBJ whole genome shotgun (WGS) entry which is preliminary data.</text>
</comment>